<dbReference type="AlphaFoldDB" id="A0A246VWL6"/>
<accession>A0A246VWL6</accession>
<organism evidence="1 2">
    <name type="scientific">Escherichia coli</name>
    <dbReference type="NCBI Taxonomy" id="562"/>
    <lineage>
        <taxon>Bacteria</taxon>
        <taxon>Pseudomonadati</taxon>
        <taxon>Pseudomonadota</taxon>
        <taxon>Gammaproteobacteria</taxon>
        <taxon>Enterobacterales</taxon>
        <taxon>Enterobacteriaceae</taxon>
        <taxon>Escherichia</taxon>
    </lineage>
</organism>
<dbReference type="EMBL" id="AASKVF010000011">
    <property type="protein sequence ID" value="EFD6884552.1"/>
    <property type="molecule type" value="Genomic_DNA"/>
</dbReference>
<sequence>MLCDIFWLNLCNKNHAANKLPQHIIPTGTYKNSTTNIPEHESIRELLILKREICRDKVQHKEQKSGIYHFQSSKGCLPLGVN</sequence>
<proteinExistence type="predicted"/>
<name>A0A246VWL6_ECOLX</name>
<evidence type="ECO:0000313" key="1">
    <source>
        <dbReference type="EMBL" id="EFD6884552.1"/>
    </source>
</evidence>
<dbReference type="Proteomes" id="UP000531962">
    <property type="component" value="Unassembled WGS sequence"/>
</dbReference>
<gene>
    <name evidence="1" type="ORF">FZU14_10025</name>
</gene>
<evidence type="ECO:0000313" key="2">
    <source>
        <dbReference type="Proteomes" id="UP000531962"/>
    </source>
</evidence>
<protein>
    <submittedName>
        <fullName evidence="1">Uncharacterized protein</fullName>
    </submittedName>
</protein>
<comment type="caution">
    <text evidence="1">The sequence shown here is derived from an EMBL/GenBank/DDBJ whole genome shotgun (WGS) entry which is preliminary data.</text>
</comment>
<reference evidence="1 2" key="1">
    <citation type="submission" date="2019-08" db="EMBL/GenBank/DDBJ databases">
        <authorList>
            <consortium name="NARMS: The National Antimicrobial Resistance Monitoring System"/>
        </authorList>
    </citation>
    <scope>NUCLEOTIDE SEQUENCE [LARGE SCALE GENOMIC DNA]</scope>
    <source>
        <strain evidence="1 2">19MD07CB01-EC</strain>
    </source>
</reference>